<dbReference type="Proteomes" id="UP000247838">
    <property type="component" value="Unassembled WGS sequence"/>
</dbReference>
<dbReference type="RefSeq" id="WP_110443952.1">
    <property type="nucleotide sequence ID" value="NZ_QGLM01000017.1"/>
</dbReference>
<gene>
    <name evidence="1" type="ORF">DKK76_08835</name>
</gene>
<proteinExistence type="predicted"/>
<dbReference type="AlphaFoldDB" id="A0A318N222"/>
<comment type="caution">
    <text evidence="1">The sequence shown here is derived from an EMBL/GenBank/DDBJ whole genome shotgun (WGS) entry which is preliminary data.</text>
</comment>
<organism evidence="1 2">
    <name type="scientific">Frischella perrara</name>
    <dbReference type="NCBI Taxonomy" id="1267021"/>
    <lineage>
        <taxon>Bacteria</taxon>
        <taxon>Pseudomonadati</taxon>
        <taxon>Pseudomonadota</taxon>
        <taxon>Gammaproteobacteria</taxon>
        <taxon>Orbales</taxon>
        <taxon>Orbaceae</taxon>
        <taxon>Frischella</taxon>
    </lineage>
</organism>
<protein>
    <submittedName>
        <fullName evidence="1">Uncharacterized protein</fullName>
    </submittedName>
</protein>
<name>A0A318N222_FRIPE</name>
<evidence type="ECO:0000313" key="2">
    <source>
        <dbReference type="Proteomes" id="UP000247838"/>
    </source>
</evidence>
<sequence>MQLNNISKSIEKEIESHLNCLTIRETLAVFNERETINPVDISSAMSNWQVFKNGRLNKPNKIFYQGYRRSTRHLKKMTKVNLAQSMLKNRRESDTIYIQNNAQHFKDLDEGNYQQFAGDFVPKALIIFRSELRS</sequence>
<dbReference type="EMBL" id="QGLM01000017">
    <property type="protein sequence ID" value="PXY95084.1"/>
    <property type="molecule type" value="Genomic_DNA"/>
</dbReference>
<reference evidence="1 2" key="1">
    <citation type="submission" date="2018-05" db="EMBL/GenBank/DDBJ databases">
        <title>Reference genomes for bee gut microbiota database.</title>
        <authorList>
            <person name="Ellegaard K.M."/>
        </authorList>
    </citation>
    <scope>NUCLEOTIDE SEQUENCE [LARGE SCALE GENOMIC DNA]</scope>
    <source>
        <strain evidence="1 2">ESL0167</strain>
    </source>
</reference>
<accession>A0A318N222</accession>
<evidence type="ECO:0000313" key="1">
    <source>
        <dbReference type="EMBL" id="PXY95084.1"/>
    </source>
</evidence>